<dbReference type="AlphaFoldDB" id="A0A7S4KVX4"/>
<keyword evidence="1" id="KW-1133">Transmembrane helix</keyword>
<protein>
    <recommendedName>
        <fullName evidence="2">PhoD-like phosphatase metallophosphatase domain-containing protein</fullName>
    </recommendedName>
</protein>
<dbReference type="InterPro" id="IPR018946">
    <property type="entry name" value="PhoD-like_MPP"/>
</dbReference>
<keyword evidence="1" id="KW-0472">Membrane</keyword>
<organism evidence="3">
    <name type="scientific">Guillardia theta</name>
    <name type="common">Cryptophyte</name>
    <name type="synonym">Cryptomonas phi</name>
    <dbReference type="NCBI Taxonomy" id="55529"/>
    <lineage>
        <taxon>Eukaryota</taxon>
        <taxon>Cryptophyceae</taxon>
        <taxon>Pyrenomonadales</taxon>
        <taxon>Geminigeraceae</taxon>
        <taxon>Guillardia</taxon>
    </lineage>
</organism>
<dbReference type="CDD" id="cd07389">
    <property type="entry name" value="MPP_PhoD"/>
    <property type="match status" value="1"/>
</dbReference>
<reference evidence="3" key="1">
    <citation type="submission" date="2021-01" db="EMBL/GenBank/DDBJ databases">
        <authorList>
            <person name="Corre E."/>
            <person name="Pelletier E."/>
            <person name="Niang G."/>
            <person name="Scheremetjew M."/>
            <person name="Finn R."/>
            <person name="Kale V."/>
            <person name="Holt S."/>
            <person name="Cochrane G."/>
            <person name="Meng A."/>
            <person name="Brown T."/>
            <person name="Cohen L."/>
        </authorList>
    </citation>
    <scope>NUCLEOTIDE SEQUENCE</scope>
    <source>
        <strain evidence="3">CCMP 2712</strain>
    </source>
</reference>
<dbReference type="PANTHER" id="PTHR33987">
    <property type="entry name" value="CALCINEURIN-LIKE METALLO-PHOSPHOESTERASE SUPERFAMILY PROTEIN"/>
    <property type="match status" value="1"/>
</dbReference>
<feature type="transmembrane region" description="Helical" evidence="1">
    <location>
        <begin position="443"/>
        <end position="464"/>
    </location>
</feature>
<evidence type="ECO:0000313" key="3">
    <source>
        <dbReference type="EMBL" id="CAE2307034.1"/>
    </source>
</evidence>
<dbReference type="EMBL" id="HBKN01024572">
    <property type="protein sequence ID" value="CAE2307034.1"/>
    <property type="molecule type" value="Transcribed_RNA"/>
</dbReference>
<sequence length="476" mass="54332">MRAGEKERKREMPTTSFSILEISVLRQLIVLVILAGTSSARNAAEGAVEDKVRIMLGSCNKVERKQPFWELIIGRRPDAWVWMGDNVYADTKRSSPNVLAQFIRVLRGEEPTGYESIMFEPSDLTRLRKMYEAQKAHPGYKELREKIPIYGTWDDHDYGINDGDYRYTLREESKQAFLDFLDVSKSDARRQRNGVYAAHDVRVGDREVKIVLLDNRYNKSPYCSWPFRSLCRGGEDFLGEEQWEWLEQTLAESRSDANIVVSGIQILTEHRWHGENWARFPKSRQRLLDVLLSSGAKNLILFSGDVHFAEVSRAVCQHGERADETRELLEMTSSGMTHSWGTGPLNGRILLALVMWIMPFRFQSIEGIFTGLNIAQIDFQWKKEEAEGMAVLKILDPAGNEHLMHQVPLTSSSHRHDAADAGWTCKPHRGDPLLVEVIASDTIIIGIVLVVPLACVFWVLKAVWRLLRGKPKRKTA</sequence>
<keyword evidence="1" id="KW-0812">Transmembrane</keyword>
<dbReference type="InterPro" id="IPR038607">
    <property type="entry name" value="PhoD-like_sf"/>
</dbReference>
<dbReference type="Gene3D" id="3.60.21.70">
    <property type="entry name" value="PhoD-like phosphatase"/>
    <property type="match status" value="1"/>
</dbReference>
<name>A0A7S4KVX4_GUITH</name>
<dbReference type="SUPFAM" id="SSF56300">
    <property type="entry name" value="Metallo-dependent phosphatases"/>
    <property type="match status" value="1"/>
</dbReference>
<evidence type="ECO:0000259" key="2">
    <source>
        <dbReference type="Pfam" id="PF09423"/>
    </source>
</evidence>
<evidence type="ECO:0000256" key="1">
    <source>
        <dbReference type="SAM" id="Phobius"/>
    </source>
</evidence>
<accession>A0A7S4KVX4</accession>
<dbReference type="Pfam" id="PF09423">
    <property type="entry name" value="PhoD"/>
    <property type="match status" value="1"/>
</dbReference>
<feature type="domain" description="PhoD-like phosphatase metallophosphatase" evidence="2">
    <location>
        <begin position="58"/>
        <end position="334"/>
    </location>
</feature>
<gene>
    <name evidence="3" type="ORF">GTHE00462_LOCUS19187</name>
</gene>
<dbReference type="PANTHER" id="PTHR33987:SF1">
    <property type="entry name" value="CALCINEURIN-LIKE METALLO-PHOSPHOESTERASE SUPERFAMILY PROTEIN"/>
    <property type="match status" value="1"/>
</dbReference>
<dbReference type="InterPro" id="IPR029052">
    <property type="entry name" value="Metallo-depent_PP-like"/>
</dbReference>
<proteinExistence type="predicted"/>